<protein>
    <recommendedName>
        <fullName evidence="2">Exoribonuclease phosphorolytic domain-containing protein</fullName>
    </recommendedName>
</protein>
<evidence type="ECO:0000256" key="1">
    <source>
        <dbReference type="ARBA" id="ARBA00006678"/>
    </source>
</evidence>
<organism evidence="3">
    <name type="scientific">Trieres chinensis</name>
    <name type="common">Marine centric diatom</name>
    <name type="synonym">Odontella sinensis</name>
    <dbReference type="NCBI Taxonomy" id="1514140"/>
    <lineage>
        <taxon>Eukaryota</taxon>
        <taxon>Sar</taxon>
        <taxon>Stramenopiles</taxon>
        <taxon>Ochrophyta</taxon>
        <taxon>Bacillariophyta</taxon>
        <taxon>Mediophyceae</taxon>
        <taxon>Biddulphiophycidae</taxon>
        <taxon>Eupodiscales</taxon>
        <taxon>Parodontellaceae</taxon>
        <taxon>Trieres</taxon>
    </lineage>
</organism>
<proteinExistence type="inferred from homology"/>
<dbReference type="GO" id="GO:0005730">
    <property type="term" value="C:nucleolus"/>
    <property type="evidence" value="ECO:0007669"/>
    <property type="project" value="TreeGrafter"/>
</dbReference>
<dbReference type="Pfam" id="PF01138">
    <property type="entry name" value="RNase_PH"/>
    <property type="match status" value="1"/>
</dbReference>
<dbReference type="GO" id="GO:0003723">
    <property type="term" value="F:RNA binding"/>
    <property type="evidence" value="ECO:0007669"/>
    <property type="project" value="TreeGrafter"/>
</dbReference>
<dbReference type="SUPFAM" id="SSF54211">
    <property type="entry name" value="Ribosomal protein S5 domain 2-like"/>
    <property type="match status" value="1"/>
</dbReference>
<accession>A0A7S2A982</accession>
<name>A0A7S2A982_TRICV</name>
<dbReference type="EMBL" id="HBGO01037737">
    <property type="protein sequence ID" value="CAD9361505.1"/>
    <property type="molecule type" value="Transcribed_RNA"/>
</dbReference>
<dbReference type="PANTHER" id="PTHR11953">
    <property type="entry name" value="EXOSOME COMPLEX COMPONENT"/>
    <property type="match status" value="1"/>
</dbReference>
<dbReference type="GO" id="GO:0016075">
    <property type="term" value="P:rRNA catabolic process"/>
    <property type="evidence" value="ECO:0007669"/>
    <property type="project" value="TreeGrafter"/>
</dbReference>
<dbReference type="GO" id="GO:0000177">
    <property type="term" value="C:cytoplasmic exosome (RNase complex)"/>
    <property type="evidence" value="ECO:0007669"/>
    <property type="project" value="TreeGrafter"/>
</dbReference>
<dbReference type="SUPFAM" id="SSF55666">
    <property type="entry name" value="Ribonuclease PH domain 2-like"/>
    <property type="match status" value="1"/>
</dbReference>
<dbReference type="InterPro" id="IPR050080">
    <property type="entry name" value="RNase_PH"/>
</dbReference>
<evidence type="ECO:0000313" key="3">
    <source>
        <dbReference type="EMBL" id="CAD9361505.1"/>
    </source>
</evidence>
<dbReference type="GO" id="GO:0071028">
    <property type="term" value="P:nuclear mRNA surveillance"/>
    <property type="evidence" value="ECO:0007669"/>
    <property type="project" value="TreeGrafter"/>
</dbReference>
<dbReference type="GO" id="GO:0034475">
    <property type="term" value="P:U4 snRNA 3'-end processing"/>
    <property type="evidence" value="ECO:0007669"/>
    <property type="project" value="TreeGrafter"/>
</dbReference>
<dbReference type="InterPro" id="IPR020568">
    <property type="entry name" value="Ribosomal_Su5_D2-typ_SF"/>
</dbReference>
<gene>
    <name evidence="3" type="ORF">OSIN01602_LOCUS21826</name>
</gene>
<dbReference type="GO" id="GO:0071051">
    <property type="term" value="P:poly(A)-dependent snoRNA 3'-end processing"/>
    <property type="evidence" value="ECO:0007669"/>
    <property type="project" value="TreeGrafter"/>
</dbReference>
<reference evidence="3" key="1">
    <citation type="submission" date="2021-01" db="EMBL/GenBank/DDBJ databases">
        <authorList>
            <person name="Corre E."/>
            <person name="Pelletier E."/>
            <person name="Niang G."/>
            <person name="Scheremetjew M."/>
            <person name="Finn R."/>
            <person name="Kale V."/>
            <person name="Holt S."/>
            <person name="Cochrane G."/>
            <person name="Meng A."/>
            <person name="Brown T."/>
            <person name="Cohen L."/>
        </authorList>
    </citation>
    <scope>NUCLEOTIDE SEQUENCE</scope>
    <source>
        <strain evidence="3">Grunow 1884</strain>
    </source>
</reference>
<dbReference type="InterPro" id="IPR036345">
    <property type="entry name" value="ExoRNase_PH_dom2_sf"/>
</dbReference>
<sequence>MAPATASLSNCFTPLPLPPTVEAASFAVERALSRLVRSTDGSCDGDGDTRCPRSLRRLLLCKGVLSSSDGSALVELGQTKVICSVRGPRPAGASSLSGGGAGDFQEGGILRCEVRFAHGFGVRPETAAAACHSSIDSAHTSGGAGGGPGQTAAVAEDEVELSRQLYDAIVPAVRLEELRKSAVDLYCSVLQADGSVLPACVAAASIALADASIEMDDLITCCGAAAIAEKGKGGGEDREDSLAPLALLADPSEEETTLAVGTVTLAMLPNFREVTMWEMTGRLSQADSTAAIELCRDGCATMHRLMRKCIVEGVTEGMV</sequence>
<dbReference type="Gene3D" id="3.30.230.70">
    <property type="entry name" value="GHMP Kinase, N-terminal domain"/>
    <property type="match status" value="1"/>
</dbReference>
<dbReference type="PANTHER" id="PTHR11953:SF0">
    <property type="entry name" value="EXOSOME COMPLEX COMPONENT RRP41"/>
    <property type="match status" value="1"/>
</dbReference>
<dbReference type="AlphaFoldDB" id="A0A7S2A982"/>
<dbReference type="InterPro" id="IPR027408">
    <property type="entry name" value="PNPase/RNase_PH_dom_sf"/>
</dbReference>
<evidence type="ECO:0000259" key="2">
    <source>
        <dbReference type="Pfam" id="PF01138"/>
    </source>
</evidence>
<dbReference type="InterPro" id="IPR001247">
    <property type="entry name" value="ExoRNase_PH_dom1"/>
</dbReference>
<feature type="domain" description="Exoribonuclease phosphorolytic" evidence="2">
    <location>
        <begin position="55"/>
        <end position="214"/>
    </location>
</feature>
<dbReference type="GO" id="GO:0000176">
    <property type="term" value="C:nuclear exosome (RNase complex)"/>
    <property type="evidence" value="ECO:0007669"/>
    <property type="project" value="TreeGrafter"/>
</dbReference>
<comment type="similarity">
    <text evidence="1">Belongs to the RNase PH family.</text>
</comment>